<dbReference type="InterPro" id="IPR029486">
    <property type="entry name" value="GH97_N"/>
</dbReference>
<dbReference type="Pfam" id="PF10566">
    <property type="entry name" value="Glyco_hydro_97"/>
    <property type="match status" value="1"/>
</dbReference>
<dbReference type="InterPro" id="IPR019563">
    <property type="entry name" value="GH97_catalytic"/>
</dbReference>
<feature type="chain" id="PRO_5046780242" evidence="4">
    <location>
        <begin position="27"/>
        <end position="1282"/>
    </location>
</feature>
<evidence type="ECO:0000313" key="7">
    <source>
        <dbReference type="Proteomes" id="UP001298681"/>
    </source>
</evidence>
<comment type="caution">
    <text evidence="6">The sequence shown here is derived from an EMBL/GenBank/DDBJ whole genome shotgun (WGS) entry which is preliminary data.</text>
</comment>
<organism evidence="6 7">
    <name type="scientific">Anaeromassilibacillus senegalensis</name>
    <dbReference type="NCBI Taxonomy" id="1673717"/>
    <lineage>
        <taxon>Bacteria</taxon>
        <taxon>Bacillati</taxon>
        <taxon>Bacillota</taxon>
        <taxon>Clostridia</taxon>
        <taxon>Eubacteriales</taxon>
        <taxon>Acutalibacteraceae</taxon>
        <taxon>Anaeromassilibacillus</taxon>
    </lineage>
</organism>
<dbReference type="Proteomes" id="UP001298681">
    <property type="component" value="Unassembled WGS sequence"/>
</dbReference>
<keyword evidence="1" id="KW-0378">Hydrolase</keyword>
<evidence type="ECO:0000256" key="4">
    <source>
        <dbReference type="SAM" id="SignalP"/>
    </source>
</evidence>
<feature type="compositionally biased region" description="Low complexity" evidence="3">
    <location>
        <begin position="249"/>
        <end position="260"/>
    </location>
</feature>
<dbReference type="SMART" id="SM00776">
    <property type="entry name" value="NPCBM"/>
    <property type="match status" value="2"/>
</dbReference>
<dbReference type="Gene3D" id="2.60.40.1180">
    <property type="entry name" value="Golgi alpha-mannosidase II"/>
    <property type="match status" value="1"/>
</dbReference>
<dbReference type="Pfam" id="PF07554">
    <property type="entry name" value="FIVAR"/>
    <property type="match status" value="2"/>
</dbReference>
<dbReference type="InterPro" id="IPR052720">
    <property type="entry name" value="Glycosyl_hydrolase_97"/>
</dbReference>
<dbReference type="Gene3D" id="2.70.98.10">
    <property type="match status" value="1"/>
</dbReference>
<dbReference type="SUPFAM" id="SSF49785">
    <property type="entry name" value="Galactose-binding domain-like"/>
    <property type="match status" value="2"/>
</dbReference>
<protein>
    <submittedName>
        <fullName evidence="6">NPCBM/NEW2 domain-containing protein</fullName>
    </submittedName>
</protein>
<dbReference type="RefSeq" id="WP_237967232.1">
    <property type="nucleotide sequence ID" value="NZ_JAKNHQ010000042.1"/>
</dbReference>
<dbReference type="InterPro" id="IPR014718">
    <property type="entry name" value="GH-type_carb-bd"/>
</dbReference>
<dbReference type="InterPro" id="IPR038637">
    <property type="entry name" value="NPCBM_sf"/>
</dbReference>
<dbReference type="SUPFAM" id="SSF51445">
    <property type="entry name" value="(Trans)glycosidases"/>
    <property type="match status" value="1"/>
</dbReference>
<evidence type="ECO:0000256" key="3">
    <source>
        <dbReference type="SAM" id="MobiDB-lite"/>
    </source>
</evidence>
<dbReference type="PANTHER" id="PTHR35803">
    <property type="entry name" value="GLUCAN 1,4-ALPHA-GLUCOSIDASE SUSB-RELATED"/>
    <property type="match status" value="1"/>
</dbReference>
<dbReference type="Gene3D" id="2.60.120.1060">
    <property type="entry name" value="NPCBM/NEW2 domain"/>
    <property type="match status" value="2"/>
</dbReference>
<keyword evidence="4" id="KW-0732">Signal</keyword>
<dbReference type="Pfam" id="PF14508">
    <property type="entry name" value="GH97_N"/>
    <property type="match status" value="1"/>
</dbReference>
<dbReference type="InterPro" id="IPR013222">
    <property type="entry name" value="Glyco_hyd_98_carb-bd"/>
</dbReference>
<dbReference type="Gene3D" id="1.20.1270.90">
    <property type="entry name" value="AF1782-like"/>
    <property type="match status" value="2"/>
</dbReference>
<accession>A0ABS9MMG4</accession>
<dbReference type="EMBL" id="JAKNHQ010000042">
    <property type="protein sequence ID" value="MCG4611987.1"/>
    <property type="molecule type" value="Genomic_DNA"/>
</dbReference>
<proteinExistence type="predicted"/>
<dbReference type="InterPro" id="IPR029483">
    <property type="entry name" value="GH97_C"/>
</dbReference>
<evidence type="ECO:0000256" key="2">
    <source>
        <dbReference type="ARBA" id="ARBA00023295"/>
    </source>
</evidence>
<keyword evidence="2" id="KW-0326">Glycosidase</keyword>
<dbReference type="InterPro" id="IPR013780">
    <property type="entry name" value="Glyco_hydro_b"/>
</dbReference>
<feature type="non-terminal residue" evidence="6">
    <location>
        <position position="1282"/>
    </location>
</feature>
<gene>
    <name evidence="6" type="ORF">L0P57_13775</name>
</gene>
<reference evidence="6 7" key="1">
    <citation type="submission" date="2022-01" db="EMBL/GenBank/DDBJ databases">
        <title>Collection of gut derived symbiotic bacterial strains cultured from healthy donors.</title>
        <authorList>
            <person name="Lin H."/>
            <person name="Kohout C."/>
            <person name="Waligurski E."/>
            <person name="Pamer E.G."/>
        </authorList>
    </citation>
    <scope>NUCLEOTIDE SEQUENCE [LARGE SCALE GENOMIC DNA]</scope>
    <source>
        <strain evidence="6 7">DFI.7.58</strain>
    </source>
</reference>
<evidence type="ECO:0000256" key="1">
    <source>
        <dbReference type="ARBA" id="ARBA00022801"/>
    </source>
</evidence>
<keyword evidence="7" id="KW-1185">Reference proteome</keyword>
<sequence>MKRRMLALLLSVSMLMTVFCVSPVSAAAEAGAGAPADAQVVQAPETDLQIRFWLEEGKPYYDVVSRGETLIEPSAMGLKTSIGEFNNGFTMGTVETSSGDETWSPVVGEQAEIRDYYEQASIVLEHITGIDITVELRAYDTGVAFRYLLPDVPEGRDSYEITDETTQFVFPAGAKANVHSGGNQTVPVQVAVENFSSSATYYRPMTIQYPSGAAMTICEANLDNYGVMTLKKDASAERALKANYVSYKPSRPSGSPSRGPEITVTAGSPTATPWRTFVIGESEIELPANSTIVENLNEAPDEKTYHFSEWVDPGTCLRAASGMNTTAIKDIVDQAQERGIKYVLLDTGWYGPEYDVNCDPRLDPAALEPDKYESDRILLEQYFATEGGYNNTGEGVFNTRGKGFDVYKDLGTPGTFQTDVDIPAICDYANARDVGIILYVNGVYLPDSSGRDRYGAEELFTYFEKWGVKGVKPGFVHVRAQQFESYMQEVVEAAARHHLIMTVHDEYVPTGLQRTFPNLFCTEGILGDEGIGRNSDPQIAQDIATLFTRTIQGPADHTYCWPGKGTKAYALASPLLFRTGMNVLYWYTNPNSVPEQDKDKMDFWKDMPTTWAKSLYLEGKMYEYATYARQSKAGDWYVGSLSAIERTLQVPLDFLDEGVTYVADIYADGADADAYAGWNSAAKSAQTLENEQYLVTSETTLERDLKYGFGYAVKLTKATQEELETLPVYDVNRERVQSLLRQAEILDESSYTAETWAALQEAVEAANALLADDASTPEQLVAAAEALQQAIDGLRSKKALTEAIQKASVLTEGYYTPSTWSILEAALNEAERLLDAQQVSQAEIDEAAAELETAIEGLVLLSGLEVIDSTYLDTLDWESNSYAHANFISKNKSYGNVPMVLRINGEDTTFEHGVGTHAQSGIYYDISGMGFEVFEATVGVSAAKLDEKMGNVIFRVYGDGVLLYETEPVGYGANVTAQKIQVPIAGVKELLLEADTNGANSGDHANWADAQFVKYGISGLADIYVDGVSLPEYDSTRFDYYVPITEGQMEIPEVTVSCGGDVTAEVTPATSLPGTTQITVTTKNGELNYSVHFCTTSLADYLSDISYSDAVVHGGTVYRDVSYENNPMSVTAADGVSEMRFEKGLGAHAPANEVGYIEYDLTGTDYDRFQSWVGISYQKNDTRSTVRFSVYVDNETTPRFDSGVMGYRTPAKFVDLDIRGASKIRLQMDRVDNNSADHANWADAKFLKYDEIPEETGVALGLEAPETVAAGSEFEVKGTIGG</sequence>
<feature type="region of interest" description="Disordered" evidence="3">
    <location>
        <begin position="248"/>
        <end position="267"/>
    </location>
</feature>
<feature type="domain" description="Glycosyl hydrolase family 98 putative carbohydrate-binding module" evidence="5">
    <location>
        <begin position="1096"/>
        <end position="1248"/>
    </location>
</feature>
<name>A0ABS9MMG4_9FIRM</name>
<feature type="domain" description="Glycosyl hydrolase family 98 putative carbohydrate-binding module" evidence="5">
    <location>
        <begin position="866"/>
        <end position="1014"/>
    </location>
</feature>
<dbReference type="InterPro" id="IPR017853">
    <property type="entry name" value="GH"/>
</dbReference>
<dbReference type="Gene3D" id="3.20.20.70">
    <property type="entry name" value="Aldolase class I"/>
    <property type="match status" value="1"/>
</dbReference>
<evidence type="ECO:0000313" key="6">
    <source>
        <dbReference type="EMBL" id="MCG4611987.1"/>
    </source>
</evidence>
<dbReference type="Pfam" id="PF14509">
    <property type="entry name" value="GH97_C"/>
    <property type="match status" value="1"/>
</dbReference>
<evidence type="ECO:0000259" key="5">
    <source>
        <dbReference type="SMART" id="SM00776"/>
    </source>
</evidence>
<feature type="signal peptide" evidence="4">
    <location>
        <begin position="1"/>
        <end position="26"/>
    </location>
</feature>
<dbReference type="InterPro" id="IPR013785">
    <property type="entry name" value="Aldolase_TIM"/>
</dbReference>
<dbReference type="InterPro" id="IPR008979">
    <property type="entry name" value="Galactose-bd-like_sf"/>
</dbReference>
<dbReference type="Pfam" id="PF08305">
    <property type="entry name" value="NPCBM"/>
    <property type="match status" value="2"/>
</dbReference>